<gene>
    <name evidence="1" type="ORF">Pint_20134</name>
</gene>
<evidence type="ECO:0000313" key="1">
    <source>
        <dbReference type="EMBL" id="KAJ0015084.1"/>
    </source>
</evidence>
<evidence type="ECO:0000313" key="2">
    <source>
        <dbReference type="Proteomes" id="UP001163603"/>
    </source>
</evidence>
<protein>
    <submittedName>
        <fullName evidence="1">Uncharacterized protein</fullName>
    </submittedName>
</protein>
<dbReference type="EMBL" id="CM047748">
    <property type="protein sequence ID" value="KAJ0015084.1"/>
    <property type="molecule type" value="Genomic_DNA"/>
</dbReference>
<sequence length="240" mass="27893">MDDIEPPFQETYPSLFENPSGKLAREERFGMDDDEEYCELPLIDLSRLDFSRDGSSNFQGDFDECIKEMGKAASEWGFFEVVNHGIPHKVLNNMRYEQKKLFHQPFCKKAEENFMNLSANSYRWGNPTATCLRQFSWSEAFQIPLSDISRSDECNRTSCLFGSKALSNGAYKSIEHRVITHPEVERFSVAYFYCPSYEAAIESFSKRAVYRKFSFKEYRQQVKEDVLTTGEKVGLSRFLL</sequence>
<dbReference type="Proteomes" id="UP001163603">
    <property type="component" value="Chromosome 13"/>
</dbReference>
<proteinExistence type="predicted"/>
<organism evidence="1 2">
    <name type="scientific">Pistacia integerrima</name>
    <dbReference type="NCBI Taxonomy" id="434235"/>
    <lineage>
        <taxon>Eukaryota</taxon>
        <taxon>Viridiplantae</taxon>
        <taxon>Streptophyta</taxon>
        <taxon>Embryophyta</taxon>
        <taxon>Tracheophyta</taxon>
        <taxon>Spermatophyta</taxon>
        <taxon>Magnoliopsida</taxon>
        <taxon>eudicotyledons</taxon>
        <taxon>Gunneridae</taxon>
        <taxon>Pentapetalae</taxon>
        <taxon>rosids</taxon>
        <taxon>malvids</taxon>
        <taxon>Sapindales</taxon>
        <taxon>Anacardiaceae</taxon>
        <taxon>Pistacia</taxon>
    </lineage>
</organism>
<reference evidence="2" key="1">
    <citation type="journal article" date="2023" name="G3 (Bethesda)">
        <title>Genome assembly and association tests identify interacting loci associated with vigor, precocity, and sex in interspecific pistachio rootstocks.</title>
        <authorList>
            <person name="Palmer W."/>
            <person name="Jacygrad E."/>
            <person name="Sagayaradj S."/>
            <person name="Cavanaugh K."/>
            <person name="Han R."/>
            <person name="Bertier L."/>
            <person name="Beede B."/>
            <person name="Kafkas S."/>
            <person name="Golino D."/>
            <person name="Preece J."/>
            <person name="Michelmore R."/>
        </authorList>
    </citation>
    <scope>NUCLEOTIDE SEQUENCE [LARGE SCALE GENOMIC DNA]</scope>
</reference>
<name>A0ACC0XCR5_9ROSI</name>
<comment type="caution">
    <text evidence="1">The sequence shown here is derived from an EMBL/GenBank/DDBJ whole genome shotgun (WGS) entry which is preliminary data.</text>
</comment>
<accession>A0ACC0XCR5</accession>
<keyword evidence="2" id="KW-1185">Reference proteome</keyword>